<name>A0ABN5CLN8_PSEO7</name>
<organism evidence="1 2">
    <name type="scientific">Pseudoalteromonas piscicida</name>
    <dbReference type="NCBI Taxonomy" id="43662"/>
    <lineage>
        <taxon>Bacteria</taxon>
        <taxon>Pseudomonadati</taxon>
        <taxon>Pseudomonadota</taxon>
        <taxon>Gammaproteobacteria</taxon>
        <taxon>Alteromonadales</taxon>
        <taxon>Pseudoalteromonadaceae</taxon>
        <taxon>Pseudoalteromonas</taxon>
    </lineage>
</organism>
<dbReference type="Proteomes" id="UP000016521">
    <property type="component" value="Chromosome I"/>
</dbReference>
<evidence type="ECO:0000313" key="2">
    <source>
        <dbReference type="Proteomes" id="UP000016521"/>
    </source>
</evidence>
<sequence>MWHSLTLFERLKTLNLSSSVAFHFSSQVHIFSQYLHFIFVSQKAG</sequence>
<proteinExistence type="predicted"/>
<reference evidence="1 2" key="1">
    <citation type="submission" date="2015-06" db="EMBL/GenBank/DDBJ databases">
        <authorList>
            <person name="Xie B.-B."/>
            <person name="Rong J.-C."/>
            <person name="Qin Q.-L."/>
            <person name="Zhang Y.-Z."/>
        </authorList>
    </citation>
    <scope>NUCLEOTIDE SEQUENCE [LARGE SCALE GENOMIC DNA]</scope>
    <source>
        <strain evidence="1 2">JCM 20779</strain>
    </source>
</reference>
<protein>
    <submittedName>
        <fullName evidence="1">Uncharacterized protein</fullName>
    </submittedName>
</protein>
<dbReference type="EMBL" id="CP011924">
    <property type="protein sequence ID" value="ATD07882.1"/>
    <property type="molecule type" value="Genomic_DNA"/>
</dbReference>
<keyword evidence="2" id="KW-1185">Reference proteome</keyword>
<evidence type="ECO:0000313" key="1">
    <source>
        <dbReference type="EMBL" id="ATD07882.1"/>
    </source>
</evidence>
<gene>
    <name evidence="1" type="ORF">PPIS_a3010</name>
</gene>
<accession>A0ABN5CLN8</accession>